<dbReference type="Pfam" id="PF01551">
    <property type="entry name" value="Peptidase_M23"/>
    <property type="match status" value="1"/>
</dbReference>
<dbReference type="EMBL" id="CP048286">
    <property type="protein sequence ID" value="QHW34024.1"/>
    <property type="molecule type" value="Genomic_DNA"/>
</dbReference>
<dbReference type="Proteomes" id="UP000479114">
    <property type="component" value="Chromosome"/>
</dbReference>
<dbReference type="InterPro" id="IPR011055">
    <property type="entry name" value="Dup_hybrid_motif"/>
</dbReference>
<name>A0A6C0P614_9BACL</name>
<protein>
    <submittedName>
        <fullName evidence="2">M23 family metallopeptidase</fullName>
    </submittedName>
</protein>
<evidence type="ECO:0000313" key="2">
    <source>
        <dbReference type="EMBL" id="QHW34024.1"/>
    </source>
</evidence>
<evidence type="ECO:0000313" key="3">
    <source>
        <dbReference type="Proteomes" id="UP000479114"/>
    </source>
</evidence>
<reference evidence="2 3" key="1">
    <citation type="submission" date="2020-02" db="EMBL/GenBank/DDBJ databases">
        <title>Paenibacillus sp. nov., isolated from rhizosphere soil of tomato.</title>
        <authorList>
            <person name="Weon H.-Y."/>
            <person name="Lee S.A."/>
        </authorList>
    </citation>
    <scope>NUCLEOTIDE SEQUENCE [LARGE SCALE GENOMIC DNA]</scope>
    <source>
        <strain evidence="2 3">14171R-81</strain>
    </source>
</reference>
<dbReference type="SUPFAM" id="SSF51261">
    <property type="entry name" value="Duplicated hybrid motif"/>
    <property type="match status" value="1"/>
</dbReference>
<dbReference type="CDD" id="cd12797">
    <property type="entry name" value="M23_peptidase"/>
    <property type="match status" value="1"/>
</dbReference>
<organism evidence="2 3">
    <name type="scientific">Paenibacillus rhizovicinus</name>
    <dbReference type="NCBI Taxonomy" id="2704463"/>
    <lineage>
        <taxon>Bacteria</taxon>
        <taxon>Bacillati</taxon>
        <taxon>Bacillota</taxon>
        <taxon>Bacilli</taxon>
        <taxon>Bacillales</taxon>
        <taxon>Paenibacillaceae</taxon>
        <taxon>Paenibacillus</taxon>
    </lineage>
</organism>
<dbReference type="RefSeq" id="WP_162644021.1">
    <property type="nucleotide sequence ID" value="NZ_CP048286.1"/>
</dbReference>
<dbReference type="KEGG" id="prz:GZH47_26675"/>
<dbReference type="AlphaFoldDB" id="A0A6C0P614"/>
<dbReference type="PANTHER" id="PTHR21666">
    <property type="entry name" value="PEPTIDASE-RELATED"/>
    <property type="match status" value="1"/>
</dbReference>
<dbReference type="GO" id="GO:0004222">
    <property type="term" value="F:metalloendopeptidase activity"/>
    <property type="evidence" value="ECO:0007669"/>
    <property type="project" value="TreeGrafter"/>
</dbReference>
<dbReference type="InterPro" id="IPR016047">
    <property type="entry name" value="M23ase_b-sheet_dom"/>
</dbReference>
<evidence type="ECO:0000259" key="1">
    <source>
        <dbReference type="Pfam" id="PF01551"/>
    </source>
</evidence>
<dbReference type="PANTHER" id="PTHR21666:SF285">
    <property type="entry name" value="M23 FAMILY METALLOPEPTIDASE"/>
    <property type="match status" value="1"/>
</dbReference>
<proteinExistence type="predicted"/>
<feature type="domain" description="M23ase beta-sheet core" evidence="1">
    <location>
        <begin position="63"/>
        <end position="155"/>
    </location>
</feature>
<gene>
    <name evidence="2" type="ORF">GZH47_26675</name>
</gene>
<keyword evidence="3" id="KW-1185">Reference proteome</keyword>
<dbReference type="Gene3D" id="2.70.70.10">
    <property type="entry name" value="Glucose Permease (Domain IIA)"/>
    <property type="match status" value="1"/>
</dbReference>
<sequence>MVKEIVIHPVYDHAYYCFEHPEGQLTSLGDAVGVDCVIHKFVDGWMRAYKGDGTQNEDWYGWGADVLAPFDGIVADIYVNPTTNKPGHFEQSRASAIHFTHNCDETHVLYAHIMDVCVEKGEQVKAGQVVAKVGNNGFSRHPHLHIGAWRNNVPLQVRFDLSLMGKQFSAYGEGRYYK</sequence>
<dbReference type="InterPro" id="IPR050570">
    <property type="entry name" value="Cell_wall_metabolism_enzyme"/>
</dbReference>
<accession>A0A6C0P614</accession>